<evidence type="ECO:0000313" key="2">
    <source>
        <dbReference type="EMBL" id="GBP51231.1"/>
    </source>
</evidence>
<organism evidence="2 3">
    <name type="scientific">Eumeta variegata</name>
    <name type="common">Bagworm moth</name>
    <name type="synonym">Eumeta japonica</name>
    <dbReference type="NCBI Taxonomy" id="151549"/>
    <lineage>
        <taxon>Eukaryota</taxon>
        <taxon>Metazoa</taxon>
        <taxon>Ecdysozoa</taxon>
        <taxon>Arthropoda</taxon>
        <taxon>Hexapoda</taxon>
        <taxon>Insecta</taxon>
        <taxon>Pterygota</taxon>
        <taxon>Neoptera</taxon>
        <taxon>Endopterygota</taxon>
        <taxon>Lepidoptera</taxon>
        <taxon>Glossata</taxon>
        <taxon>Ditrysia</taxon>
        <taxon>Tineoidea</taxon>
        <taxon>Psychidae</taxon>
        <taxon>Oiketicinae</taxon>
        <taxon>Eumeta</taxon>
    </lineage>
</organism>
<dbReference type="AlphaFoldDB" id="A0A4C1WJ21"/>
<reference evidence="2 3" key="1">
    <citation type="journal article" date="2019" name="Commun. Biol.">
        <title>The bagworm genome reveals a unique fibroin gene that provides high tensile strength.</title>
        <authorList>
            <person name="Kono N."/>
            <person name="Nakamura H."/>
            <person name="Ohtoshi R."/>
            <person name="Tomita M."/>
            <person name="Numata K."/>
            <person name="Arakawa K."/>
        </authorList>
    </citation>
    <scope>NUCLEOTIDE SEQUENCE [LARGE SCALE GENOMIC DNA]</scope>
</reference>
<sequence length="125" mass="13914">MRSEMGNRMEIRDREEPKSRTGPKSPTNAAAAPRYSSELHNPRGAREPSEYLLFADGPLLKLSPRRSRGTCRCVYSICLQGNIVTPRSGRLAGRRRAAVARPISSARSQPTAIRRGDDLYSGRFI</sequence>
<dbReference type="Proteomes" id="UP000299102">
    <property type="component" value="Unassembled WGS sequence"/>
</dbReference>
<proteinExistence type="predicted"/>
<name>A0A4C1WJ21_EUMVA</name>
<comment type="caution">
    <text evidence="2">The sequence shown here is derived from an EMBL/GenBank/DDBJ whole genome shotgun (WGS) entry which is preliminary data.</text>
</comment>
<evidence type="ECO:0000313" key="3">
    <source>
        <dbReference type="Proteomes" id="UP000299102"/>
    </source>
</evidence>
<evidence type="ECO:0000256" key="1">
    <source>
        <dbReference type="SAM" id="MobiDB-lite"/>
    </source>
</evidence>
<dbReference type="EMBL" id="BGZK01000577">
    <property type="protein sequence ID" value="GBP51231.1"/>
    <property type="molecule type" value="Genomic_DNA"/>
</dbReference>
<gene>
    <name evidence="2" type="ORF">EVAR_85443_1</name>
</gene>
<feature type="compositionally biased region" description="Basic and acidic residues" evidence="1">
    <location>
        <begin position="1"/>
        <end position="19"/>
    </location>
</feature>
<keyword evidence="3" id="KW-1185">Reference proteome</keyword>
<accession>A0A4C1WJ21</accession>
<protein>
    <submittedName>
        <fullName evidence="2">Uncharacterized protein</fullName>
    </submittedName>
</protein>
<feature type="region of interest" description="Disordered" evidence="1">
    <location>
        <begin position="1"/>
        <end position="44"/>
    </location>
</feature>